<protein>
    <submittedName>
        <fullName evidence="3">NUDIX domain-containing protein</fullName>
    </submittedName>
</protein>
<dbReference type="RefSeq" id="WP_264282391.1">
    <property type="nucleotide sequence ID" value="NZ_CP107006.1"/>
</dbReference>
<evidence type="ECO:0000313" key="3">
    <source>
        <dbReference type="EMBL" id="UYQ94515.1"/>
    </source>
</evidence>
<feature type="domain" description="Nudix hydrolase" evidence="2">
    <location>
        <begin position="1"/>
        <end position="149"/>
    </location>
</feature>
<proteinExistence type="predicted"/>
<dbReference type="PROSITE" id="PS00893">
    <property type="entry name" value="NUDIX_BOX"/>
    <property type="match status" value="1"/>
</dbReference>
<evidence type="ECO:0000313" key="4">
    <source>
        <dbReference type="Proteomes" id="UP001162741"/>
    </source>
</evidence>
<dbReference type="InterPro" id="IPR015797">
    <property type="entry name" value="NUDIX_hydrolase-like_dom_sf"/>
</dbReference>
<dbReference type="InterPro" id="IPR020084">
    <property type="entry name" value="NUDIX_hydrolase_CS"/>
</dbReference>
<evidence type="ECO:0000259" key="2">
    <source>
        <dbReference type="PROSITE" id="PS51462"/>
    </source>
</evidence>
<dbReference type="InterPro" id="IPR000086">
    <property type="entry name" value="NUDIX_hydrolase_dom"/>
</dbReference>
<dbReference type="Gene3D" id="3.90.79.10">
    <property type="entry name" value="Nucleoside Triphosphate Pyrophosphohydrolase"/>
    <property type="match status" value="1"/>
</dbReference>
<dbReference type="Proteomes" id="UP001162741">
    <property type="component" value="Chromosome"/>
</dbReference>
<dbReference type="PROSITE" id="PS51462">
    <property type="entry name" value="NUDIX"/>
    <property type="match status" value="1"/>
</dbReference>
<organism evidence="3 4">
    <name type="scientific">Chitinophaga horti</name>
    <dbReference type="NCBI Taxonomy" id="2920382"/>
    <lineage>
        <taxon>Bacteria</taxon>
        <taxon>Pseudomonadati</taxon>
        <taxon>Bacteroidota</taxon>
        <taxon>Chitinophagia</taxon>
        <taxon>Chitinophagales</taxon>
        <taxon>Chitinophagaceae</taxon>
        <taxon>Chitinophaga</taxon>
    </lineage>
</organism>
<keyword evidence="1" id="KW-0378">Hydrolase</keyword>
<reference evidence="3" key="1">
    <citation type="submission" date="2022-10" db="EMBL/GenBank/DDBJ databases">
        <title>Chitinophaga sp. nov., isolated from soil.</title>
        <authorList>
            <person name="Jeon C.O."/>
        </authorList>
    </citation>
    <scope>NUCLEOTIDE SEQUENCE</scope>
    <source>
        <strain evidence="3">R8</strain>
    </source>
</reference>
<keyword evidence="4" id="KW-1185">Reference proteome</keyword>
<dbReference type="EMBL" id="CP107006">
    <property type="protein sequence ID" value="UYQ94515.1"/>
    <property type="molecule type" value="Genomic_DNA"/>
</dbReference>
<evidence type="ECO:0000256" key="1">
    <source>
        <dbReference type="ARBA" id="ARBA00022801"/>
    </source>
</evidence>
<accession>A0ABY6J4B4</accession>
<dbReference type="CDD" id="cd04662">
    <property type="entry name" value="NUDIX_Hydrolase"/>
    <property type="match status" value="1"/>
</dbReference>
<gene>
    <name evidence="3" type="ORF">MKQ68_05350</name>
</gene>
<sequence length="151" mass="17181">MPKRAAGILLFRKKKNALQFFLVHPGGPYWKNKDEGVWTIPKGEYETDEDPLHAALREFQEETGIALEGDFIPLEPVRQKSGKIVQAWAMEGDLDTSKLISNTFLLEWPPKSGMFVEVPEVDRGEWFGEKEARQKINQGQIGLIDQLTTIL</sequence>
<dbReference type="PANTHER" id="PTHR21340:SF7">
    <property type="entry name" value="NUDIX HYDROLASE DOMAIN-CONTAINING PROTEIN"/>
    <property type="match status" value="1"/>
</dbReference>
<dbReference type="InterPro" id="IPR051325">
    <property type="entry name" value="Nudix_hydrolase_domain"/>
</dbReference>
<dbReference type="SUPFAM" id="SSF55811">
    <property type="entry name" value="Nudix"/>
    <property type="match status" value="1"/>
</dbReference>
<dbReference type="PANTHER" id="PTHR21340">
    <property type="entry name" value="DIADENOSINE 5,5-P1,P4-TETRAPHOSPHATE PYROPHOSPHOHYDROLASE MUTT"/>
    <property type="match status" value="1"/>
</dbReference>
<dbReference type="Pfam" id="PF00293">
    <property type="entry name" value="NUDIX"/>
    <property type="match status" value="1"/>
</dbReference>
<name>A0ABY6J4B4_9BACT</name>